<keyword evidence="2" id="KW-0472">Membrane</keyword>
<evidence type="ECO:0000259" key="3">
    <source>
        <dbReference type="PROSITE" id="PS50943"/>
    </source>
</evidence>
<protein>
    <submittedName>
        <fullName evidence="4">Helix-turn-helix domain protein</fullName>
    </submittedName>
</protein>
<dbReference type="AlphaFoldDB" id="A1BIX7"/>
<dbReference type="SUPFAM" id="SSF47413">
    <property type="entry name" value="lambda repressor-like DNA-binding domains"/>
    <property type="match status" value="1"/>
</dbReference>
<keyword evidence="2" id="KW-0812">Transmembrane</keyword>
<dbReference type="KEGG" id="cph:Cpha266_2366"/>
<dbReference type="PANTHER" id="PTHR34475:SF1">
    <property type="entry name" value="CYTOSKELETON PROTEIN RODZ"/>
    <property type="match status" value="1"/>
</dbReference>
<dbReference type="Gene3D" id="1.10.260.40">
    <property type="entry name" value="lambda repressor-like DNA-binding domains"/>
    <property type="match status" value="1"/>
</dbReference>
<keyword evidence="5" id="KW-1185">Reference proteome</keyword>
<dbReference type="CDD" id="cd00093">
    <property type="entry name" value="HTH_XRE"/>
    <property type="match status" value="1"/>
</dbReference>
<dbReference type="Pfam" id="PF13464">
    <property type="entry name" value="RodZ_C"/>
    <property type="match status" value="1"/>
</dbReference>
<proteinExistence type="predicted"/>
<gene>
    <name evidence="4" type="ordered locus">Cpha266_2366</name>
</gene>
<organism evidence="4 5">
    <name type="scientific">Chlorobium phaeobacteroides (strain DSM 266 / SMG 266 / 2430)</name>
    <dbReference type="NCBI Taxonomy" id="290317"/>
    <lineage>
        <taxon>Bacteria</taxon>
        <taxon>Pseudomonadati</taxon>
        <taxon>Chlorobiota</taxon>
        <taxon>Chlorobiia</taxon>
        <taxon>Chlorobiales</taxon>
        <taxon>Chlorobiaceae</taxon>
        <taxon>Chlorobium/Pelodictyon group</taxon>
        <taxon>Chlorobium</taxon>
    </lineage>
</organism>
<sequence length="298" mass="32593">MHEESSYRSSLDLIAGDLKKARMQKNLSLEEVSRSAGINKSHFEKIEAGDFGFLPKIYVFATLKSYARELGVGDDALLEQCRKELQMPLIGESDNKSSVGEHVRVQEMQKKRSQNEFSFFSWLGGLVASRGIAVLMVALAILLALFFIRKPSSSPPPMIEPVVQTPVMLPQSSDSAVVDTLSGLSDIPSEPKEDVPSETPVAPSPAKALSTDSLSSAHASAPARQRLVVRIISDTSWVKVIADDSAKVYPGGRFPSGTVLHYEGKKKLWVSIGRPVNVELTLNGKKIPPFTERTLVFE</sequence>
<feature type="transmembrane region" description="Helical" evidence="2">
    <location>
        <begin position="119"/>
        <end position="148"/>
    </location>
</feature>
<dbReference type="RefSeq" id="WP_011746139.1">
    <property type="nucleotide sequence ID" value="NC_008639.1"/>
</dbReference>
<dbReference type="Pfam" id="PF13413">
    <property type="entry name" value="HTH_25"/>
    <property type="match status" value="1"/>
</dbReference>
<dbReference type="HOGENOM" id="CLU_923445_0_0_10"/>
<name>A1BIX7_CHLPD</name>
<dbReference type="Proteomes" id="UP000008701">
    <property type="component" value="Chromosome"/>
</dbReference>
<evidence type="ECO:0000313" key="5">
    <source>
        <dbReference type="Proteomes" id="UP000008701"/>
    </source>
</evidence>
<dbReference type="OrthoDB" id="9790252at2"/>
<dbReference type="InterPro" id="IPR050400">
    <property type="entry name" value="Bact_Cytoskel_RodZ"/>
</dbReference>
<dbReference type="InterPro" id="IPR025194">
    <property type="entry name" value="RodZ-like_C"/>
</dbReference>
<dbReference type="GO" id="GO:0003677">
    <property type="term" value="F:DNA binding"/>
    <property type="evidence" value="ECO:0007669"/>
    <property type="project" value="InterPro"/>
</dbReference>
<evidence type="ECO:0000313" key="4">
    <source>
        <dbReference type="EMBL" id="ABL66354.1"/>
    </source>
</evidence>
<dbReference type="SMART" id="SM00530">
    <property type="entry name" value="HTH_XRE"/>
    <property type="match status" value="1"/>
</dbReference>
<feature type="domain" description="HTH cro/C1-type" evidence="3">
    <location>
        <begin position="18"/>
        <end position="49"/>
    </location>
</feature>
<feature type="region of interest" description="Disordered" evidence="1">
    <location>
        <begin position="181"/>
        <end position="215"/>
    </location>
</feature>
<dbReference type="EMBL" id="CP000492">
    <property type="protein sequence ID" value="ABL66354.1"/>
    <property type="molecule type" value="Genomic_DNA"/>
</dbReference>
<dbReference type="InterPro" id="IPR010982">
    <property type="entry name" value="Lambda_DNA-bd_dom_sf"/>
</dbReference>
<dbReference type="eggNOG" id="COG1426">
    <property type="taxonomic scope" value="Bacteria"/>
</dbReference>
<keyword evidence="2" id="KW-1133">Transmembrane helix</keyword>
<dbReference type="STRING" id="290317.Cpha266_2366"/>
<evidence type="ECO:0000256" key="2">
    <source>
        <dbReference type="SAM" id="Phobius"/>
    </source>
</evidence>
<accession>A1BIX7</accession>
<dbReference type="InterPro" id="IPR001387">
    <property type="entry name" value="Cro/C1-type_HTH"/>
</dbReference>
<evidence type="ECO:0000256" key="1">
    <source>
        <dbReference type="SAM" id="MobiDB-lite"/>
    </source>
</evidence>
<reference evidence="4 5" key="1">
    <citation type="submission" date="2006-12" db="EMBL/GenBank/DDBJ databases">
        <title>Complete sequence of Chlorobium phaeobacteroides DSM 266.</title>
        <authorList>
            <consortium name="US DOE Joint Genome Institute"/>
            <person name="Copeland A."/>
            <person name="Lucas S."/>
            <person name="Lapidus A."/>
            <person name="Barry K."/>
            <person name="Detter J.C."/>
            <person name="Glavina del Rio T."/>
            <person name="Hammon N."/>
            <person name="Israni S."/>
            <person name="Pitluck S."/>
            <person name="Goltsman E."/>
            <person name="Schmutz J."/>
            <person name="Larimer F."/>
            <person name="Land M."/>
            <person name="Hauser L."/>
            <person name="Mikhailova N."/>
            <person name="Li T."/>
            <person name="Overmann J."/>
            <person name="Bryant D.A."/>
            <person name="Richardson P."/>
        </authorList>
    </citation>
    <scope>NUCLEOTIDE SEQUENCE [LARGE SCALE GENOMIC DNA]</scope>
    <source>
        <strain evidence="4 5">DSM 266</strain>
    </source>
</reference>
<dbReference type="PROSITE" id="PS50943">
    <property type="entry name" value="HTH_CROC1"/>
    <property type="match status" value="1"/>
</dbReference>
<dbReference type="PANTHER" id="PTHR34475">
    <property type="match status" value="1"/>
</dbReference>